<gene>
    <name evidence="5" type="ORF">SAMN05444714_3277</name>
</gene>
<comment type="subcellular location">
    <subcellularLocation>
        <location evidence="1">Cell envelope</location>
    </subcellularLocation>
</comment>
<keyword evidence="4" id="KW-0812">Transmembrane</keyword>
<organism evidence="5 6">
    <name type="scientific">Yoonia litorea</name>
    <dbReference type="NCBI Taxonomy" id="1123755"/>
    <lineage>
        <taxon>Bacteria</taxon>
        <taxon>Pseudomonadati</taxon>
        <taxon>Pseudomonadota</taxon>
        <taxon>Alphaproteobacteria</taxon>
        <taxon>Rhodobacterales</taxon>
        <taxon>Paracoccaceae</taxon>
        <taxon>Yoonia</taxon>
    </lineage>
</organism>
<dbReference type="PROSITE" id="PS50005">
    <property type="entry name" value="TPR"/>
    <property type="match status" value="2"/>
</dbReference>
<evidence type="ECO:0000313" key="5">
    <source>
        <dbReference type="EMBL" id="SFS22385.1"/>
    </source>
</evidence>
<keyword evidence="4" id="KW-0472">Membrane</keyword>
<accession>A0A1I6N326</accession>
<evidence type="ECO:0000256" key="3">
    <source>
        <dbReference type="PROSITE-ProRule" id="PRU00339"/>
    </source>
</evidence>
<dbReference type="InterPro" id="IPR051263">
    <property type="entry name" value="C-type_cytochrome_biogenesis"/>
</dbReference>
<dbReference type="RefSeq" id="WP_090210706.1">
    <property type="nucleotide sequence ID" value="NZ_FOZM01000005.1"/>
</dbReference>
<dbReference type="PANTHER" id="PTHR47870">
    <property type="entry name" value="CYTOCHROME C-TYPE BIOGENESIS PROTEIN CCMH"/>
    <property type="match status" value="1"/>
</dbReference>
<keyword evidence="6" id="KW-1185">Reference proteome</keyword>
<reference evidence="5 6" key="1">
    <citation type="submission" date="2016-10" db="EMBL/GenBank/DDBJ databases">
        <authorList>
            <person name="de Groot N.N."/>
        </authorList>
    </citation>
    <scope>NUCLEOTIDE SEQUENCE [LARGE SCALE GENOMIC DNA]</scope>
    <source>
        <strain evidence="5 6">DSM 29433</strain>
    </source>
</reference>
<evidence type="ECO:0000256" key="2">
    <source>
        <dbReference type="ARBA" id="ARBA00022748"/>
    </source>
</evidence>
<name>A0A1I6N326_9RHOB</name>
<proteinExistence type="predicted"/>
<feature type="transmembrane region" description="Helical" evidence="4">
    <location>
        <begin position="91"/>
        <end position="110"/>
    </location>
</feature>
<dbReference type="GO" id="GO:0017004">
    <property type="term" value="P:cytochrome complex assembly"/>
    <property type="evidence" value="ECO:0007669"/>
    <property type="project" value="UniProtKB-KW"/>
</dbReference>
<evidence type="ECO:0000256" key="1">
    <source>
        <dbReference type="ARBA" id="ARBA00004196"/>
    </source>
</evidence>
<dbReference type="Pfam" id="PF13181">
    <property type="entry name" value="TPR_8"/>
    <property type="match status" value="1"/>
</dbReference>
<keyword evidence="4" id="KW-1133">Transmembrane helix</keyword>
<dbReference type="STRING" id="1123755.SAMN05444714_3277"/>
<dbReference type="GO" id="GO:0030313">
    <property type="term" value="C:cell envelope"/>
    <property type="evidence" value="ECO:0007669"/>
    <property type="project" value="UniProtKB-SubCell"/>
</dbReference>
<feature type="repeat" description="TPR" evidence="3">
    <location>
        <begin position="333"/>
        <end position="366"/>
    </location>
</feature>
<dbReference type="PANTHER" id="PTHR47870:SF1">
    <property type="entry name" value="CYTOCHROME C-TYPE BIOGENESIS PROTEIN CCMH"/>
    <property type="match status" value="1"/>
</dbReference>
<dbReference type="Gene3D" id="1.25.40.10">
    <property type="entry name" value="Tetratricopeptide repeat domain"/>
    <property type="match status" value="2"/>
</dbReference>
<dbReference type="GO" id="GO:0005886">
    <property type="term" value="C:plasma membrane"/>
    <property type="evidence" value="ECO:0007669"/>
    <property type="project" value="TreeGrafter"/>
</dbReference>
<dbReference type="InterPro" id="IPR019734">
    <property type="entry name" value="TPR_rpt"/>
</dbReference>
<dbReference type="InterPro" id="IPR017560">
    <property type="entry name" value="Cyt_c_biogenesis_CcmI"/>
</dbReference>
<dbReference type="Pfam" id="PF13432">
    <property type="entry name" value="TPR_16"/>
    <property type="match status" value="1"/>
</dbReference>
<evidence type="ECO:0000313" key="6">
    <source>
        <dbReference type="Proteomes" id="UP000198926"/>
    </source>
</evidence>
<dbReference type="Proteomes" id="UP000198926">
    <property type="component" value="Unassembled WGS sequence"/>
</dbReference>
<dbReference type="AlphaFoldDB" id="A0A1I6N326"/>
<keyword evidence="2" id="KW-0201">Cytochrome c-type biogenesis</keyword>
<protein>
    <submittedName>
        <fullName evidence="5">Cytochrome c-type biogenesis protein CcmH</fullName>
    </submittedName>
</protein>
<dbReference type="EMBL" id="FOZM01000005">
    <property type="protein sequence ID" value="SFS22385.1"/>
    <property type="molecule type" value="Genomic_DNA"/>
</dbReference>
<dbReference type="NCBIfam" id="TIGR03142">
    <property type="entry name" value="cytochro_ccmI"/>
    <property type="match status" value="1"/>
</dbReference>
<sequence length="385" mass="41797">MLWLLIGVLSLLALTLMVLPIRSVAPISADTEDNVAAVLLDQLEEVQRDLDRGIISQTEAAAATQEIKRRILMQSRKAGSRHIATGTSGRGVLVVGAFFVPLFAVSYYMLMGSPQIDGLAFADRAEERQEAAQITDLSAQLYDRLVNEPDGGPSEGWMLLGQTYLRMGKFQDAADAFKVVSERPEADSGVFSMLSEALIYAENGVVTPPAEAAVDRAIALNPENPAAVYYKAVALSQKGEPQEGYDLLLSRLNSADGFYPWMESLVAEANRIGAGIGKPPLQLADFAPMMDAPGPSAEDVVNAQEMSEEDRSAFILSMVTRLADRLENEPDDLDGWMRLGNAYSVLGETEAAISAYERADALVATIADNDPRRQEITNALSRLRR</sequence>
<feature type="repeat" description="TPR" evidence="3">
    <location>
        <begin position="154"/>
        <end position="187"/>
    </location>
</feature>
<dbReference type="SMART" id="SM00028">
    <property type="entry name" value="TPR"/>
    <property type="match status" value="2"/>
</dbReference>
<dbReference type="OrthoDB" id="9815847at2"/>
<dbReference type="InterPro" id="IPR011990">
    <property type="entry name" value="TPR-like_helical_dom_sf"/>
</dbReference>
<dbReference type="SUPFAM" id="SSF48452">
    <property type="entry name" value="TPR-like"/>
    <property type="match status" value="1"/>
</dbReference>
<keyword evidence="3" id="KW-0802">TPR repeat</keyword>
<evidence type="ECO:0000256" key="4">
    <source>
        <dbReference type="SAM" id="Phobius"/>
    </source>
</evidence>